<dbReference type="PANTHER" id="PTHR17583:SF0">
    <property type="entry name" value="PHOSPHOINOSITIDE 3-KINASE REGULATORY SUBUNIT 4"/>
    <property type="match status" value="1"/>
</dbReference>
<evidence type="ECO:0000313" key="6">
    <source>
        <dbReference type="EMBL" id="KAJ7393580.1"/>
    </source>
</evidence>
<dbReference type="PROSITE" id="PS50294">
    <property type="entry name" value="WD_REPEATS_REGION"/>
    <property type="match status" value="1"/>
</dbReference>
<organism evidence="6 7">
    <name type="scientific">Desmophyllum pertusum</name>
    <dbReference type="NCBI Taxonomy" id="174260"/>
    <lineage>
        <taxon>Eukaryota</taxon>
        <taxon>Metazoa</taxon>
        <taxon>Cnidaria</taxon>
        <taxon>Anthozoa</taxon>
        <taxon>Hexacorallia</taxon>
        <taxon>Scleractinia</taxon>
        <taxon>Caryophylliina</taxon>
        <taxon>Caryophylliidae</taxon>
        <taxon>Desmophyllum</taxon>
    </lineage>
</organism>
<keyword evidence="2" id="KW-0677">Repeat</keyword>
<evidence type="ECO:0000256" key="5">
    <source>
        <dbReference type="SAM" id="MobiDB-lite"/>
    </source>
</evidence>
<dbReference type="InterPro" id="IPR001680">
    <property type="entry name" value="WD40_rpt"/>
</dbReference>
<dbReference type="GO" id="GO:0005770">
    <property type="term" value="C:late endosome"/>
    <property type="evidence" value="ECO:0007669"/>
    <property type="project" value="TreeGrafter"/>
</dbReference>
<dbReference type="PANTHER" id="PTHR17583">
    <property type="entry name" value="PHOSPHOINOSITIDE 3-KINASE REGULATORY SUBUNIT 4"/>
    <property type="match status" value="1"/>
</dbReference>
<feature type="region of interest" description="Disordered" evidence="5">
    <location>
        <begin position="28"/>
        <end position="87"/>
    </location>
</feature>
<feature type="repeat" description="WD" evidence="4">
    <location>
        <begin position="357"/>
        <end position="372"/>
    </location>
</feature>
<keyword evidence="7" id="KW-1185">Reference proteome</keyword>
<evidence type="ECO:0000313" key="7">
    <source>
        <dbReference type="Proteomes" id="UP001163046"/>
    </source>
</evidence>
<dbReference type="Pfam" id="PF00400">
    <property type="entry name" value="WD40"/>
    <property type="match status" value="2"/>
</dbReference>
<dbReference type="PROSITE" id="PS00678">
    <property type="entry name" value="WD_REPEATS_1"/>
    <property type="match status" value="1"/>
</dbReference>
<reference evidence="6" key="1">
    <citation type="submission" date="2023-01" db="EMBL/GenBank/DDBJ databases">
        <title>Genome assembly of the deep-sea coral Lophelia pertusa.</title>
        <authorList>
            <person name="Herrera S."/>
            <person name="Cordes E."/>
        </authorList>
    </citation>
    <scope>NUCLEOTIDE SEQUENCE</scope>
    <source>
        <strain evidence="6">USNM1676648</strain>
        <tissue evidence="6">Polyp</tissue>
    </source>
</reference>
<dbReference type="InterPro" id="IPR036322">
    <property type="entry name" value="WD40_repeat_dom_sf"/>
</dbReference>
<evidence type="ECO:0000256" key="1">
    <source>
        <dbReference type="ARBA" id="ARBA00022574"/>
    </source>
</evidence>
<evidence type="ECO:0000256" key="3">
    <source>
        <dbReference type="ARBA" id="ARBA00022741"/>
    </source>
</evidence>
<dbReference type="GO" id="GO:0000166">
    <property type="term" value="F:nucleotide binding"/>
    <property type="evidence" value="ECO:0007669"/>
    <property type="project" value="UniProtKB-KW"/>
</dbReference>
<dbReference type="GO" id="GO:0034272">
    <property type="term" value="C:phosphatidylinositol 3-kinase complex, class III, type II"/>
    <property type="evidence" value="ECO:0007669"/>
    <property type="project" value="TreeGrafter"/>
</dbReference>
<feature type="compositionally biased region" description="Polar residues" evidence="5">
    <location>
        <begin position="56"/>
        <end position="83"/>
    </location>
</feature>
<keyword evidence="6" id="KW-0808">Transferase</keyword>
<dbReference type="EMBL" id="MU825398">
    <property type="protein sequence ID" value="KAJ7393580.1"/>
    <property type="molecule type" value="Genomic_DNA"/>
</dbReference>
<gene>
    <name evidence="6" type="primary">PIK3R4_1</name>
    <name evidence="6" type="ORF">OS493_006565</name>
</gene>
<keyword evidence="3" id="KW-0547">Nucleotide-binding</keyword>
<accession>A0A9X0A5K1</accession>
<dbReference type="GO" id="GO:0045324">
    <property type="term" value="P:late endosome to vacuole transport"/>
    <property type="evidence" value="ECO:0007669"/>
    <property type="project" value="InterPro"/>
</dbReference>
<dbReference type="OrthoDB" id="242910at2759"/>
<dbReference type="GO" id="GO:0006623">
    <property type="term" value="P:protein targeting to vacuole"/>
    <property type="evidence" value="ECO:0007669"/>
    <property type="project" value="TreeGrafter"/>
</dbReference>
<comment type="caution">
    <text evidence="6">The sequence shown here is derived from an EMBL/GenBank/DDBJ whole genome shotgun (WGS) entry which is preliminary data.</text>
</comment>
<dbReference type="GO" id="GO:0034271">
    <property type="term" value="C:phosphatidylinositol 3-kinase complex, class III, type I"/>
    <property type="evidence" value="ECO:0007669"/>
    <property type="project" value="TreeGrafter"/>
</dbReference>
<dbReference type="Proteomes" id="UP001163046">
    <property type="component" value="Unassembled WGS sequence"/>
</dbReference>
<protein>
    <submittedName>
        <fullName evidence="6">Phosphoinositide-3-kinase, regulatory subunit 4</fullName>
        <ecNumber evidence="6">2.7.11.1</ecNumber>
    </submittedName>
</protein>
<keyword evidence="1 4" id="KW-0853">WD repeat</keyword>
<dbReference type="GO" id="GO:0004674">
    <property type="term" value="F:protein serine/threonine kinase activity"/>
    <property type="evidence" value="ECO:0007669"/>
    <property type="project" value="UniProtKB-EC"/>
</dbReference>
<evidence type="ECO:0000256" key="2">
    <source>
        <dbReference type="ARBA" id="ARBA00022737"/>
    </source>
</evidence>
<name>A0A9X0A5K1_9CNID</name>
<feature type="repeat" description="WD" evidence="4">
    <location>
        <begin position="432"/>
        <end position="465"/>
    </location>
</feature>
<dbReference type="InterPro" id="IPR015943">
    <property type="entry name" value="WD40/YVTN_repeat-like_dom_sf"/>
</dbReference>
<dbReference type="PROSITE" id="PS50082">
    <property type="entry name" value="WD_REPEATS_2"/>
    <property type="match status" value="2"/>
</dbReference>
<dbReference type="SUPFAM" id="SSF50978">
    <property type="entry name" value="WD40 repeat-like"/>
    <property type="match status" value="1"/>
</dbReference>
<dbReference type="SMART" id="SM00320">
    <property type="entry name" value="WD40"/>
    <property type="match status" value="4"/>
</dbReference>
<sequence>MNPEWHHMFGGAESAAVALVMARRESMPVNVHRPKSPLGKTYSLPHGVDNKGEPTPLSQTGTQPATLPRMDSSSQSKKQSVPGSQEFAALNPLQTRYAMCKLELRNLVHHKEIKAPRVASKGLLVAHLHEHKAAINRLQTDIQQIRLEDESVGFCQGSSSIACVSDEGTIDVFRIEQSSQQPSARLLYPKKVDPHEEGTIVELAQFETGSQSVLTYATSHGLICGWDLRSSKLAWKLENDPSHGVITSFVVDPCHSWLTVGTSAGMLICWDLRFQLPITNLSHPRGARVRRLATHPTEQSWVVSAVQGNNEVTVWDLETGARRQALWASHTPPLSQTQVSPHAVHALCTSRQDVSPFILTAGSDRRIRLWDLAYPEHSQMVAGAATDNLNNVVLQYKSRLIDGTDVLQEVYCKSRQGGIHEDFPRRGPDHPPVGHHECINDIAVTKLPQNYIISAGRDGVVKIWK</sequence>
<dbReference type="InterPro" id="IPR045162">
    <property type="entry name" value="Vps15-like"/>
</dbReference>
<dbReference type="AlphaFoldDB" id="A0A9X0A5K1"/>
<dbReference type="GO" id="GO:0071561">
    <property type="term" value="C:nucleus-vacuole junction"/>
    <property type="evidence" value="ECO:0007669"/>
    <property type="project" value="TreeGrafter"/>
</dbReference>
<dbReference type="EC" id="2.7.11.1" evidence="6"/>
<dbReference type="Gene3D" id="2.130.10.10">
    <property type="entry name" value="YVTN repeat-like/Quinoprotein amine dehydrogenase"/>
    <property type="match status" value="1"/>
</dbReference>
<evidence type="ECO:0000256" key="4">
    <source>
        <dbReference type="PROSITE-ProRule" id="PRU00221"/>
    </source>
</evidence>
<dbReference type="GO" id="GO:0016236">
    <property type="term" value="P:macroautophagy"/>
    <property type="evidence" value="ECO:0007669"/>
    <property type="project" value="InterPro"/>
</dbReference>
<dbReference type="InterPro" id="IPR019775">
    <property type="entry name" value="WD40_repeat_CS"/>
</dbReference>
<proteinExistence type="predicted"/>